<keyword evidence="3" id="KW-1185">Reference proteome</keyword>
<feature type="region of interest" description="Disordered" evidence="1">
    <location>
        <begin position="15"/>
        <end position="39"/>
    </location>
</feature>
<comment type="caution">
    <text evidence="2">The sequence shown here is derived from an EMBL/GenBank/DDBJ whole genome shotgun (WGS) entry which is preliminary data.</text>
</comment>
<dbReference type="NCBIfam" id="TIGR02019">
    <property type="entry name" value="BchJ"/>
    <property type="match status" value="1"/>
</dbReference>
<name>A0A1C1YYC4_9HYPH</name>
<dbReference type="GO" id="GO:0015979">
    <property type="term" value="P:photosynthesis"/>
    <property type="evidence" value="ECO:0007669"/>
    <property type="project" value="InterPro"/>
</dbReference>
<organism evidence="2 3">
    <name type="scientific">Hoeflea olei</name>
    <dbReference type="NCBI Taxonomy" id="1480615"/>
    <lineage>
        <taxon>Bacteria</taxon>
        <taxon>Pseudomonadati</taxon>
        <taxon>Pseudomonadota</taxon>
        <taxon>Alphaproteobacteria</taxon>
        <taxon>Hyphomicrobiales</taxon>
        <taxon>Rhizobiaceae</taxon>
        <taxon>Hoeflea</taxon>
    </lineage>
</organism>
<gene>
    <name evidence="2" type="ORF">AWJ14_18385</name>
</gene>
<dbReference type="AlphaFoldDB" id="A0A1C1YYC4"/>
<accession>A0A1C1YYC4</accession>
<evidence type="ECO:0000313" key="2">
    <source>
        <dbReference type="EMBL" id="OCW58467.1"/>
    </source>
</evidence>
<protein>
    <recommendedName>
        <fullName evidence="4">Bacteriochlorophyll 4-vinyl reductase</fullName>
    </recommendedName>
</protein>
<evidence type="ECO:0008006" key="4">
    <source>
        <dbReference type="Google" id="ProtNLM"/>
    </source>
</evidence>
<dbReference type="STRING" id="1480615.AWJ14_18385"/>
<evidence type="ECO:0000256" key="1">
    <source>
        <dbReference type="SAM" id="MobiDB-lite"/>
    </source>
</evidence>
<sequence length="223" mass="24172">MSAGGGIGQSLLNAARSAAPDRVSHRHSDGTPDLGAADTVGPNAIIQTRAALIETEGVVRTRRLFVEAGIADWYDEPPHSMVPAEAVHRLNSRLLASLDGSTFDAVMRDAGHRTGHYILDNRIPGPAKAVLKLLPAPLAARMLLKAIRSNSWTFAGQAEVAVTPGHPALIEIVGNPLPMPGCPWHSAVFETLFSTLLCRPVHVTHRILGVRERLDRFELRWRD</sequence>
<proteinExistence type="predicted"/>
<dbReference type="EMBL" id="LQZT01000006">
    <property type="protein sequence ID" value="OCW58467.1"/>
    <property type="molecule type" value="Genomic_DNA"/>
</dbReference>
<dbReference type="RefSeq" id="WP_066176406.1">
    <property type="nucleotide sequence ID" value="NZ_LQZT01000006.1"/>
</dbReference>
<evidence type="ECO:0000313" key="3">
    <source>
        <dbReference type="Proteomes" id="UP000094795"/>
    </source>
</evidence>
<dbReference type="GO" id="GO:0030494">
    <property type="term" value="P:bacteriochlorophyll biosynthetic process"/>
    <property type="evidence" value="ECO:0007669"/>
    <property type="project" value="InterPro"/>
</dbReference>
<reference evidence="2 3" key="1">
    <citation type="submission" date="2015-12" db="EMBL/GenBank/DDBJ databases">
        <authorList>
            <person name="Shamseldin A."/>
            <person name="Moawad H."/>
            <person name="Abd El-Rahim W.M."/>
            <person name="Sadowsky M.J."/>
        </authorList>
    </citation>
    <scope>NUCLEOTIDE SEQUENCE [LARGE SCALE GENOMIC DNA]</scope>
    <source>
        <strain evidence="2 3">JC234</strain>
    </source>
</reference>
<dbReference type="Proteomes" id="UP000094795">
    <property type="component" value="Unassembled WGS sequence"/>
</dbReference>
<dbReference type="InterPro" id="IPR010249">
    <property type="entry name" value="BchJ"/>
</dbReference>
<dbReference type="OrthoDB" id="2080515at2"/>